<evidence type="ECO:0000313" key="2">
    <source>
        <dbReference type="EMBL" id="MBL3689997.1"/>
    </source>
</evidence>
<protein>
    <submittedName>
        <fullName evidence="2">Uncharacterized protein</fullName>
    </submittedName>
</protein>
<dbReference type="Pfam" id="PF11354">
    <property type="entry name" value="DUF3156"/>
    <property type="match status" value="1"/>
</dbReference>
<reference evidence="2 3" key="1">
    <citation type="submission" date="2018-09" db="EMBL/GenBank/DDBJ databases">
        <title>Comparative genomics of Leucobacter spp.</title>
        <authorList>
            <person name="Reis A.C."/>
            <person name="Kolvenbach B.A."/>
            <person name="Corvini P.F.X."/>
            <person name="Nunes O.C."/>
        </authorList>
    </citation>
    <scope>NUCLEOTIDE SEQUENCE [LARGE SCALE GENOMIC DNA]</scope>
    <source>
        <strain evidence="2 3">L-1</strain>
    </source>
</reference>
<proteinExistence type="predicted"/>
<sequence length="214" mass="22757">MSSREPRFGPAVPGLGSGPAAPSGRPRRRRRHPLAGAGPIVDRARAALVRTAAEFGEVVRKDQTSVTVRTGDGIEVTLSYDGGNFIFSRVYNLTLTASLPAASDVPTGLVLSHRERSGPRFVRGADRGAARATKDPQLAALNTNVSARLRAVDLLSGTVAGPRSARRLTLTPMGGSYVWVLIPPVFKATAFPAGEPERLLDIIRELRSWSPVSA</sequence>
<organism evidence="2 3">
    <name type="scientific">Leucobacter chromiireducens subsp. chromiireducens</name>
    <dbReference type="NCBI Taxonomy" id="660067"/>
    <lineage>
        <taxon>Bacteria</taxon>
        <taxon>Bacillati</taxon>
        <taxon>Actinomycetota</taxon>
        <taxon>Actinomycetes</taxon>
        <taxon>Micrococcales</taxon>
        <taxon>Microbacteriaceae</taxon>
        <taxon>Leucobacter</taxon>
    </lineage>
</organism>
<feature type="region of interest" description="Disordered" evidence="1">
    <location>
        <begin position="1"/>
        <end position="37"/>
    </location>
</feature>
<dbReference type="RefSeq" id="WP_202382082.1">
    <property type="nucleotide sequence ID" value="NZ_BAAAMA010000002.1"/>
</dbReference>
<evidence type="ECO:0000313" key="3">
    <source>
        <dbReference type="Proteomes" id="UP001646141"/>
    </source>
</evidence>
<feature type="compositionally biased region" description="Low complexity" evidence="1">
    <location>
        <begin position="9"/>
        <end position="24"/>
    </location>
</feature>
<evidence type="ECO:0000256" key="1">
    <source>
        <dbReference type="SAM" id="MobiDB-lite"/>
    </source>
</evidence>
<keyword evidence="3" id="KW-1185">Reference proteome</keyword>
<gene>
    <name evidence="2" type="ORF">D3226_08480</name>
</gene>
<dbReference type="EMBL" id="QYAD01000002">
    <property type="protein sequence ID" value="MBL3689997.1"/>
    <property type="molecule type" value="Genomic_DNA"/>
</dbReference>
<accession>A0ABS1SP84</accession>
<name>A0ABS1SP84_9MICO</name>
<dbReference type="Proteomes" id="UP001646141">
    <property type="component" value="Unassembled WGS sequence"/>
</dbReference>
<comment type="caution">
    <text evidence="2">The sequence shown here is derived from an EMBL/GenBank/DDBJ whole genome shotgun (WGS) entry which is preliminary data.</text>
</comment>
<dbReference type="InterPro" id="IPR021500">
    <property type="entry name" value="DUF3156"/>
</dbReference>